<dbReference type="GO" id="GO:1902387">
    <property type="term" value="F:ceramide 1-phosphate binding"/>
    <property type="evidence" value="ECO:0007669"/>
    <property type="project" value="TreeGrafter"/>
</dbReference>
<dbReference type="GO" id="GO:0016020">
    <property type="term" value="C:membrane"/>
    <property type="evidence" value="ECO:0007669"/>
    <property type="project" value="TreeGrafter"/>
</dbReference>
<gene>
    <name evidence="3" type="ORF">PoB_005274800</name>
</gene>
<dbReference type="AlphaFoldDB" id="A0AAV4C2W5"/>
<keyword evidence="4" id="KW-1185">Reference proteome</keyword>
<organism evidence="3 4">
    <name type="scientific">Plakobranchus ocellatus</name>
    <dbReference type="NCBI Taxonomy" id="259542"/>
    <lineage>
        <taxon>Eukaryota</taxon>
        <taxon>Metazoa</taxon>
        <taxon>Spiralia</taxon>
        <taxon>Lophotrochozoa</taxon>
        <taxon>Mollusca</taxon>
        <taxon>Gastropoda</taxon>
        <taxon>Heterobranchia</taxon>
        <taxon>Euthyneura</taxon>
        <taxon>Panpulmonata</taxon>
        <taxon>Sacoglossa</taxon>
        <taxon>Placobranchoidea</taxon>
        <taxon>Plakobranchidae</taxon>
        <taxon>Plakobranchus</taxon>
    </lineage>
</organism>
<dbReference type="SUPFAM" id="SSF110004">
    <property type="entry name" value="Glycolipid transfer protein, GLTP"/>
    <property type="match status" value="1"/>
</dbReference>
<evidence type="ECO:0000313" key="3">
    <source>
        <dbReference type="EMBL" id="GFO26243.1"/>
    </source>
</evidence>
<dbReference type="EMBL" id="BLXT01005798">
    <property type="protein sequence ID" value="GFO26243.1"/>
    <property type="molecule type" value="Genomic_DNA"/>
</dbReference>
<keyword evidence="1" id="KW-0732">Signal</keyword>
<name>A0AAV4C2W5_9GAST</name>
<proteinExistence type="predicted"/>
<dbReference type="InterPro" id="IPR014830">
    <property type="entry name" value="Glycolipid_transfer_prot_dom"/>
</dbReference>
<protein>
    <submittedName>
        <fullName evidence="3">Ceramide-1-phosphate transfer protein</fullName>
    </submittedName>
</protein>
<reference evidence="3 4" key="1">
    <citation type="journal article" date="2021" name="Elife">
        <title>Chloroplast acquisition without the gene transfer in kleptoplastic sea slugs, Plakobranchus ocellatus.</title>
        <authorList>
            <person name="Maeda T."/>
            <person name="Takahashi S."/>
            <person name="Yoshida T."/>
            <person name="Shimamura S."/>
            <person name="Takaki Y."/>
            <person name="Nagai Y."/>
            <person name="Toyoda A."/>
            <person name="Suzuki Y."/>
            <person name="Arimoto A."/>
            <person name="Ishii H."/>
            <person name="Satoh N."/>
            <person name="Nishiyama T."/>
            <person name="Hasebe M."/>
            <person name="Maruyama T."/>
            <person name="Minagawa J."/>
            <person name="Obokata J."/>
            <person name="Shigenobu S."/>
        </authorList>
    </citation>
    <scope>NUCLEOTIDE SEQUENCE [LARGE SCALE GENOMIC DNA]</scope>
</reference>
<dbReference type="Pfam" id="PF08718">
    <property type="entry name" value="GLTP"/>
    <property type="match status" value="1"/>
</dbReference>
<feature type="domain" description="Glycolipid transfer protein" evidence="2">
    <location>
        <begin position="60"/>
        <end position="203"/>
    </location>
</feature>
<dbReference type="GO" id="GO:0005829">
    <property type="term" value="C:cytosol"/>
    <property type="evidence" value="ECO:0007669"/>
    <property type="project" value="TreeGrafter"/>
</dbReference>
<evidence type="ECO:0000256" key="1">
    <source>
        <dbReference type="SAM" id="SignalP"/>
    </source>
</evidence>
<dbReference type="GO" id="GO:1902388">
    <property type="term" value="F:ceramide 1-phosphate transfer activity"/>
    <property type="evidence" value="ECO:0007669"/>
    <property type="project" value="TreeGrafter"/>
</dbReference>
<dbReference type="Gene3D" id="1.10.3520.10">
    <property type="entry name" value="Glycolipid transfer protein"/>
    <property type="match status" value="1"/>
</dbReference>
<dbReference type="PANTHER" id="PTHR10219">
    <property type="entry name" value="GLYCOLIPID TRANSFER PROTEIN-RELATED"/>
    <property type="match status" value="1"/>
</dbReference>
<comment type="caution">
    <text evidence="3">The sequence shown here is derived from an EMBL/GenBank/DDBJ whole genome shotgun (WGS) entry which is preliminary data.</text>
</comment>
<dbReference type="PANTHER" id="PTHR10219:SF43">
    <property type="entry name" value="GLYCOLIPID TRANSFER PROTEIN DOMAIN-CONTAINING PROTEIN"/>
    <property type="match status" value="1"/>
</dbReference>
<dbReference type="InterPro" id="IPR036497">
    <property type="entry name" value="GLTP_sf"/>
</dbReference>
<feature type="chain" id="PRO_5043607319" evidence="1">
    <location>
        <begin position="23"/>
        <end position="238"/>
    </location>
</feature>
<accession>A0AAV4C2W5</accession>
<sequence length="238" mass="27221">MSKPGHLLVAFVILSVSTQAQGSGLFGLGVSIPRPFDVDHVRNMFSQALQTDSQGNTVVLLENYVAAYTELTRVFEIFGVVFHFARNDILNHLSTLRNLRTQDRSRRQNNYHTFESMFAYEYSQFAQHLGQPGVSRNLNIHRALRFISLVIDEVKQEDDSDLAARVRTRYFQTLAPHHNWLVRMAATMALQSFPSRSRFLRGVNVRNDASGMTSLTSMNTMLDQIYNHIQGLYDQYAE</sequence>
<evidence type="ECO:0000259" key="2">
    <source>
        <dbReference type="Pfam" id="PF08718"/>
    </source>
</evidence>
<feature type="signal peptide" evidence="1">
    <location>
        <begin position="1"/>
        <end position="22"/>
    </location>
</feature>
<evidence type="ECO:0000313" key="4">
    <source>
        <dbReference type="Proteomes" id="UP000735302"/>
    </source>
</evidence>
<dbReference type="Proteomes" id="UP000735302">
    <property type="component" value="Unassembled WGS sequence"/>
</dbReference>